<evidence type="ECO:0000256" key="1">
    <source>
        <dbReference type="ARBA" id="ARBA00004370"/>
    </source>
</evidence>
<comment type="similarity">
    <text evidence="2">Belongs to the AAA ATPase family.</text>
</comment>
<evidence type="ECO:0000256" key="3">
    <source>
        <dbReference type="ARBA" id="ARBA00022448"/>
    </source>
</evidence>
<keyword evidence="4" id="KW-0962">Peroxisome biogenesis</keyword>
<dbReference type="InterPro" id="IPR003593">
    <property type="entry name" value="AAA+_ATPase"/>
</dbReference>
<dbReference type="PANTHER" id="PTHR23077:SF12">
    <property type="entry name" value="PEROXISOMAL ATPASE PEX1"/>
    <property type="match status" value="1"/>
</dbReference>
<dbReference type="InterPro" id="IPR009010">
    <property type="entry name" value="Asp_de-COase-like_dom_sf"/>
</dbReference>
<feature type="region of interest" description="Disordered" evidence="13">
    <location>
        <begin position="989"/>
        <end position="1025"/>
    </location>
</feature>
<dbReference type="Pfam" id="PF17862">
    <property type="entry name" value="AAA_lid_3"/>
    <property type="match status" value="1"/>
</dbReference>
<dbReference type="InterPro" id="IPR041569">
    <property type="entry name" value="AAA_lid_3"/>
</dbReference>
<organism evidence="15 16">
    <name type="scientific">Myxozyma melibiosi</name>
    <dbReference type="NCBI Taxonomy" id="54550"/>
    <lineage>
        <taxon>Eukaryota</taxon>
        <taxon>Fungi</taxon>
        <taxon>Dikarya</taxon>
        <taxon>Ascomycota</taxon>
        <taxon>Saccharomycotina</taxon>
        <taxon>Lipomycetes</taxon>
        <taxon>Lipomycetales</taxon>
        <taxon>Lipomycetaceae</taxon>
        <taxon>Myxozyma</taxon>
    </lineage>
</organism>
<dbReference type="GeneID" id="90039248"/>
<dbReference type="CDD" id="cd19526">
    <property type="entry name" value="RecA-like_PEX1_r2"/>
    <property type="match status" value="1"/>
</dbReference>
<evidence type="ECO:0000256" key="10">
    <source>
        <dbReference type="ARBA" id="ARBA00032509"/>
    </source>
</evidence>
<keyword evidence="16" id="KW-1185">Reference proteome</keyword>
<feature type="compositionally biased region" description="Polar residues" evidence="13">
    <location>
        <begin position="989"/>
        <end position="1024"/>
    </location>
</feature>
<dbReference type="InterPro" id="IPR027417">
    <property type="entry name" value="P-loop_NTPase"/>
</dbReference>
<evidence type="ECO:0000256" key="6">
    <source>
        <dbReference type="ARBA" id="ARBA00022801"/>
    </source>
</evidence>
<dbReference type="PANTHER" id="PTHR23077">
    <property type="entry name" value="AAA-FAMILY ATPASE"/>
    <property type="match status" value="1"/>
</dbReference>
<evidence type="ECO:0000256" key="7">
    <source>
        <dbReference type="ARBA" id="ARBA00022840"/>
    </source>
</evidence>
<dbReference type="SMART" id="SM00382">
    <property type="entry name" value="AAA"/>
    <property type="match status" value="2"/>
</dbReference>
<feature type="domain" description="AAA+ ATPase" evidence="14">
    <location>
        <begin position="484"/>
        <end position="632"/>
    </location>
</feature>
<dbReference type="RefSeq" id="XP_064765609.1">
    <property type="nucleotide sequence ID" value="XM_064913736.1"/>
</dbReference>
<keyword evidence="6 15" id="KW-0378">Hydrolase</keyword>
<evidence type="ECO:0000313" key="16">
    <source>
        <dbReference type="Proteomes" id="UP001498771"/>
    </source>
</evidence>
<dbReference type="InterPro" id="IPR003960">
    <property type="entry name" value="ATPase_AAA_CS"/>
</dbReference>
<feature type="domain" description="AAA+ ATPase" evidence="14">
    <location>
        <begin position="756"/>
        <end position="891"/>
    </location>
</feature>
<keyword evidence="3" id="KW-0813">Transport</keyword>
<dbReference type="SUPFAM" id="SSF54585">
    <property type="entry name" value="Cdc48 domain 2-like"/>
    <property type="match status" value="1"/>
</dbReference>
<dbReference type="InterPro" id="IPR050168">
    <property type="entry name" value="AAA_ATPase_domain"/>
</dbReference>
<evidence type="ECO:0000256" key="5">
    <source>
        <dbReference type="ARBA" id="ARBA00022741"/>
    </source>
</evidence>
<reference evidence="15 16" key="1">
    <citation type="submission" date="2024-03" db="EMBL/GenBank/DDBJ databases">
        <title>Genome-scale model development and genomic sequencing of the oleaginous clade Lipomyces.</title>
        <authorList>
            <consortium name="Lawrence Berkeley National Laboratory"/>
            <person name="Czajka J.J."/>
            <person name="Han Y."/>
            <person name="Kim J."/>
            <person name="Mondo S.J."/>
            <person name="Hofstad B.A."/>
            <person name="Robles A."/>
            <person name="Haridas S."/>
            <person name="Riley R."/>
            <person name="LaButti K."/>
            <person name="Pangilinan J."/>
            <person name="Andreopoulos W."/>
            <person name="Lipzen A."/>
            <person name="Yan J."/>
            <person name="Wang M."/>
            <person name="Ng V."/>
            <person name="Grigoriev I.V."/>
            <person name="Spatafora J.W."/>
            <person name="Magnuson J.K."/>
            <person name="Baker S.E."/>
            <person name="Pomraning K.R."/>
        </authorList>
    </citation>
    <scope>NUCLEOTIDE SEQUENCE [LARGE SCALE GENOMIC DNA]</scope>
    <source>
        <strain evidence="15 16">Phaff 52-87</strain>
    </source>
</reference>
<dbReference type="SUPFAM" id="SSF50692">
    <property type="entry name" value="ADC-like"/>
    <property type="match status" value="1"/>
</dbReference>
<feature type="region of interest" description="Disordered" evidence="13">
    <location>
        <begin position="182"/>
        <end position="221"/>
    </location>
</feature>
<evidence type="ECO:0000256" key="2">
    <source>
        <dbReference type="ARBA" id="ARBA00006914"/>
    </source>
</evidence>
<dbReference type="Gene3D" id="1.10.8.60">
    <property type="match status" value="2"/>
</dbReference>
<protein>
    <recommendedName>
        <fullName evidence="11">Peroxisomal ATPase PEX1</fullName>
    </recommendedName>
    <alternativeName>
        <fullName evidence="10">Peroxin-1</fullName>
    </alternativeName>
</protein>
<evidence type="ECO:0000259" key="14">
    <source>
        <dbReference type="SMART" id="SM00382"/>
    </source>
</evidence>
<feature type="compositionally biased region" description="Low complexity" evidence="13">
    <location>
        <begin position="182"/>
        <end position="212"/>
    </location>
</feature>
<evidence type="ECO:0000313" key="15">
    <source>
        <dbReference type="EMBL" id="KAK7202576.1"/>
    </source>
</evidence>
<comment type="subcellular location">
    <subcellularLocation>
        <location evidence="1">Membrane</location>
    </subcellularLocation>
</comment>
<dbReference type="Gene3D" id="3.40.50.300">
    <property type="entry name" value="P-loop containing nucleotide triphosphate hydrolases"/>
    <property type="match status" value="2"/>
</dbReference>
<name>A0ABR1EYA2_9ASCO</name>
<gene>
    <name evidence="15" type="ORF">BZA70DRAFT_285417</name>
</gene>
<evidence type="ECO:0000256" key="8">
    <source>
        <dbReference type="ARBA" id="ARBA00022927"/>
    </source>
</evidence>
<proteinExistence type="inferred from homology"/>
<keyword evidence="5" id="KW-0547">Nucleotide-binding</keyword>
<dbReference type="Proteomes" id="UP001498771">
    <property type="component" value="Unassembled WGS sequence"/>
</dbReference>
<dbReference type="InterPro" id="IPR029067">
    <property type="entry name" value="CDC48_domain_2-like_sf"/>
</dbReference>
<sequence>MASHSASVAFAPLLSSLANLPPSLTSMLNSSHITVQDVVLELNFKSSKRTLSAFCGWTGFSSLTHDRSQTDFIELDPAFAKSIGLSESTRVRITVHVSPPEAHVVHLEPASSDDWAAVELHSGMLETTILSQIRAISPSQPVILHVTQTMNATLNVTSIEPPLSKQLLFAKLSPNAEIVVAPKPAQKTAPKTAPKTPASVQGKKSVSGSSRRPTATSDSHSVFRSIALPHPYFDDEEDELQDEDDCVFKEYKSQDGKLALYVDTETLAPSLRTAQHVYISLVHAPLLSEQPPVPASPQPADEENNQPSIASKIVVEVIHSLAFPPSTVGISKRAAIALGLKDLVKPHILKVESAGKPLSRQPKKIYIVPFADPAAKSEIKVGGDKSDLSLEFLRKLALLDGPLSNRQRLPKSDPILPFGGYVEFELADGWILTSQSSSSVFQLRNPVAPFEGAIIESTNYPDLRDVRLFGVDSSIQTIEKSLRHGEGVLLAGASGSGKSAIVDRVCAGLDRDLIYNFRVQCSDFTESRLPVIKDQLLKWFATASFYAPAVIIFEDIGSLFPEELEHVDASRTRLLTALFTKYVLSTARARKVTILATASGKDTVHSAITSGNVISEIVTLKAPDKMIRRQILSEILRRNGIVEDSADGQPLDVFAVADKAEGYLPGDLRILTDRAKHESLVRTLESPDSSAALTNLDFTAALSGYTPASLRGVNLQTPSTTWAEIGGLHETKRVLLETLEWPTKYSPIFESCPLRLRSGLLLYGYPGCGKTFIASAVARECGLNFITIKGPEILNKYIGASEKSVRDLFDRAQAAKPCVLFFDEFDAIAPKRGHDSTGVTDRVVNQMLTQMDGAEGLDGVYVLAATSRPDLIDSALLRPGRIDKSLLCDMPNLDDRADILRVVATKMKIDEDEVDLLDIAGATEGYSGADLQALVYNAHLEAIHDVVDSKLEATMSATDAHSTRNGEVRDIEYFDILYDETSNAKRLQPHNSHLTSSRLRSILNPSSNPQSDTSEPGTKKSSTPEILIKYKHISKALESTKPSISLKERNRLAAVYHEFISGRSGDMPSGTASTDIGGRATLM</sequence>
<accession>A0ABR1EYA2</accession>
<evidence type="ECO:0000256" key="11">
    <source>
        <dbReference type="ARBA" id="ARBA00034532"/>
    </source>
</evidence>
<evidence type="ECO:0000256" key="4">
    <source>
        <dbReference type="ARBA" id="ARBA00022593"/>
    </source>
</evidence>
<dbReference type="InterPro" id="IPR015342">
    <property type="entry name" value="PEX1-N_C-lobe"/>
</dbReference>
<comment type="catalytic activity">
    <reaction evidence="12">
        <text>ATP + H2O = ADP + phosphate + H(+)</text>
        <dbReference type="Rhea" id="RHEA:13065"/>
        <dbReference type="ChEBI" id="CHEBI:15377"/>
        <dbReference type="ChEBI" id="CHEBI:15378"/>
        <dbReference type="ChEBI" id="CHEBI:30616"/>
        <dbReference type="ChEBI" id="CHEBI:43474"/>
        <dbReference type="ChEBI" id="CHEBI:456216"/>
    </reaction>
    <physiologicalReaction direction="left-to-right" evidence="12">
        <dbReference type="Rhea" id="RHEA:13066"/>
    </physiologicalReaction>
</comment>
<dbReference type="GO" id="GO:0016787">
    <property type="term" value="F:hydrolase activity"/>
    <property type="evidence" value="ECO:0007669"/>
    <property type="project" value="UniProtKB-KW"/>
</dbReference>
<dbReference type="Gene3D" id="3.10.330.10">
    <property type="match status" value="1"/>
</dbReference>
<keyword evidence="8" id="KW-0653">Protein transport</keyword>
<dbReference type="PROSITE" id="PS00674">
    <property type="entry name" value="AAA"/>
    <property type="match status" value="1"/>
</dbReference>
<evidence type="ECO:0000256" key="13">
    <source>
        <dbReference type="SAM" id="MobiDB-lite"/>
    </source>
</evidence>
<keyword evidence="7" id="KW-0067">ATP-binding</keyword>
<evidence type="ECO:0000256" key="12">
    <source>
        <dbReference type="ARBA" id="ARBA00048778"/>
    </source>
</evidence>
<feature type="region of interest" description="Disordered" evidence="13">
    <location>
        <begin position="1063"/>
        <end position="1083"/>
    </location>
</feature>
<dbReference type="SUPFAM" id="SSF52540">
    <property type="entry name" value="P-loop containing nucleoside triphosphate hydrolases"/>
    <property type="match status" value="2"/>
</dbReference>
<dbReference type="Pfam" id="PF09262">
    <property type="entry name" value="PEX-1N"/>
    <property type="match status" value="1"/>
</dbReference>
<dbReference type="InterPro" id="IPR003959">
    <property type="entry name" value="ATPase_AAA_core"/>
</dbReference>
<dbReference type="Pfam" id="PF00004">
    <property type="entry name" value="AAA"/>
    <property type="match status" value="2"/>
</dbReference>
<comment type="caution">
    <text evidence="15">The sequence shown here is derived from an EMBL/GenBank/DDBJ whole genome shotgun (WGS) entry which is preliminary data.</text>
</comment>
<evidence type="ECO:0000256" key="9">
    <source>
        <dbReference type="ARBA" id="ARBA00023136"/>
    </source>
</evidence>
<dbReference type="EMBL" id="JBBJBU010000016">
    <property type="protein sequence ID" value="KAK7202576.1"/>
    <property type="molecule type" value="Genomic_DNA"/>
</dbReference>
<keyword evidence="9" id="KW-0472">Membrane</keyword>